<dbReference type="InterPro" id="IPR000943">
    <property type="entry name" value="RNA_pol_sigma70"/>
</dbReference>
<feature type="region of interest" description="Disordered" evidence="7">
    <location>
        <begin position="66"/>
        <end position="94"/>
    </location>
</feature>
<evidence type="ECO:0000256" key="6">
    <source>
        <dbReference type="HAMAP-Rule" id="MF_00963"/>
    </source>
</evidence>
<evidence type="ECO:0000313" key="10">
    <source>
        <dbReference type="EMBL" id="PKZ23029.1"/>
    </source>
</evidence>
<dbReference type="Gene3D" id="1.10.601.10">
    <property type="entry name" value="RNA Polymerase Primary Sigma Factor"/>
    <property type="match status" value="2"/>
</dbReference>
<feature type="region of interest" description="Sigma-70 factor domain-2" evidence="6">
    <location>
        <begin position="180"/>
        <end position="250"/>
    </location>
</feature>
<dbReference type="PANTHER" id="PTHR30603">
    <property type="entry name" value="RNA POLYMERASE SIGMA FACTOR RPO"/>
    <property type="match status" value="1"/>
</dbReference>
<dbReference type="PANTHER" id="PTHR30603:SF60">
    <property type="entry name" value="RNA POLYMERASE SIGMA FACTOR RPOD"/>
    <property type="match status" value="1"/>
</dbReference>
<dbReference type="RefSeq" id="WP_083272464.1">
    <property type="nucleotide sequence ID" value="NZ_CAJHKM010000003.1"/>
</dbReference>
<dbReference type="PRINTS" id="PR00046">
    <property type="entry name" value="SIGMA70FCT"/>
</dbReference>
<dbReference type="EMBL" id="PKGY01000001">
    <property type="protein sequence ID" value="PKZ23029.1"/>
    <property type="molecule type" value="Genomic_DNA"/>
</dbReference>
<dbReference type="NCBIfam" id="TIGR02393">
    <property type="entry name" value="RpoD_Cterm"/>
    <property type="match status" value="1"/>
</dbReference>
<dbReference type="FunFam" id="1.10.10.10:FF:000002">
    <property type="entry name" value="RNA polymerase sigma factor SigA"/>
    <property type="match status" value="1"/>
</dbReference>
<dbReference type="Pfam" id="PF03979">
    <property type="entry name" value="Sigma70_r1_1"/>
    <property type="match status" value="1"/>
</dbReference>
<dbReference type="InterPro" id="IPR009042">
    <property type="entry name" value="RNA_pol_sigma70_r1_2"/>
</dbReference>
<evidence type="ECO:0000259" key="9">
    <source>
        <dbReference type="PROSITE" id="PS00716"/>
    </source>
</evidence>
<gene>
    <name evidence="6" type="primary">sigA</name>
    <name evidence="10" type="ORF">CYJ28_00280</name>
</gene>
<comment type="subunit">
    <text evidence="6">Interacts transiently with the RNA polymerase catalytic core.</text>
</comment>
<evidence type="ECO:0000256" key="5">
    <source>
        <dbReference type="ARBA" id="ARBA00023163"/>
    </source>
</evidence>
<dbReference type="InterPro" id="IPR042189">
    <property type="entry name" value="RNA_pol_sigma_70_r1_1_sf"/>
</dbReference>
<dbReference type="InterPro" id="IPR028630">
    <property type="entry name" value="Sigma70_RpoD"/>
</dbReference>
<dbReference type="InterPro" id="IPR007127">
    <property type="entry name" value="RNA_pol_sigma_70_r1_1"/>
</dbReference>
<proteinExistence type="inferred from homology"/>
<dbReference type="Gene3D" id="1.10.10.10">
    <property type="entry name" value="Winged helix-like DNA-binding domain superfamily/Winged helix DNA-binding domain"/>
    <property type="match status" value="2"/>
</dbReference>
<dbReference type="InterPro" id="IPR014284">
    <property type="entry name" value="RNA_pol_sigma-70_dom"/>
</dbReference>
<dbReference type="InterPro" id="IPR007627">
    <property type="entry name" value="RNA_pol_sigma70_r2"/>
</dbReference>
<organism evidence="10 11">
    <name type="scientific">Aerococcus sanguinicola</name>
    <dbReference type="NCBI Taxonomy" id="119206"/>
    <lineage>
        <taxon>Bacteria</taxon>
        <taxon>Bacillati</taxon>
        <taxon>Bacillota</taxon>
        <taxon>Bacilli</taxon>
        <taxon>Lactobacillales</taxon>
        <taxon>Aerococcaceae</taxon>
        <taxon>Aerococcus</taxon>
    </lineage>
</organism>
<dbReference type="GO" id="GO:0003677">
    <property type="term" value="F:DNA binding"/>
    <property type="evidence" value="ECO:0007669"/>
    <property type="project" value="UniProtKB-UniRule"/>
</dbReference>
<dbReference type="HAMAP" id="MF_00963">
    <property type="entry name" value="Sigma70_RpoD_SigA"/>
    <property type="match status" value="1"/>
</dbReference>
<dbReference type="Gene3D" id="1.10.220.120">
    <property type="entry name" value="Sigma-70 factor, region 1.1"/>
    <property type="match status" value="1"/>
</dbReference>
<dbReference type="PROSITE" id="PS00716">
    <property type="entry name" value="SIGMA70_2"/>
    <property type="match status" value="1"/>
</dbReference>
<dbReference type="InterPro" id="IPR007630">
    <property type="entry name" value="RNA_pol_sigma70_r4"/>
</dbReference>
<feature type="compositionally biased region" description="Basic and acidic residues" evidence="7">
    <location>
        <begin position="108"/>
        <end position="126"/>
    </location>
</feature>
<dbReference type="Proteomes" id="UP000234239">
    <property type="component" value="Unassembled WGS sequence"/>
</dbReference>
<dbReference type="InterPro" id="IPR013324">
    <property type="entry name" value="RNA_pol_sigma_r3/r4-like"/>
</dbReference>
<feature type="DNA-binding region" description="H-T-H motif" evidence="6">
    <location>
        <begin position="374"/>
        <end position="393"/>
    </location>
</feature>
<dbReference type="GO" id="GO:0006352">
    <property type="term" value="P:DNA-templated transcription initiation"/>
    <property type="evidence" value="ECO:0007669"/>
    <property type="project" value="UniProtKB-UniRule"/>
</dbReference>
<feature type="short sequence motif" description="Interaction with polymerase core subunit RpoC" evidence="6">
    <location>
        <begin position="204"/>
        <end position="207"/>
    </location>
</feature>
<sequence length="414" mass="47367">MGEIYLAKADDKKPSLKQASKALINEKRIFGSIRYDELSDTIAQPYGLDDKQIDDLIEQFEEAGVAVVDNDGGPTNRQLQRTAEKSDEIKEEEIDDETIDEIVDKDKKTNKKADSKNTKDKKAKDKEEEDETSIPANVKMNDPVRMYLKEIGRVSLLTADEEVALAKRIEEGDPIAKQELAEANLRLVVSIAKRYVGRGMSFLDLIQEGNMGLMKAVEKFDYTKGFKFSTYATWWIRQAITRSIADQARTIRIPVHMVETINKLVRIQRQLLQDLGREPTPEEIGAEMDLPTEKVRNIMKISQETVSLETPIGEEDDSHLGDFIEDNEAMSPEEFTSQEMLKEQLNEVLDTLTDREENVLRLRFGLEDGQSKTLEQVGKQFGVTRERIRQIEAKALRKLRHPSRSKQLKDFMEE</sequence>
<keyword evidence="5 6" id="KW-0804">Transcription</keyword>
<comment type="subcellular location">
    <subcellularLocation>
        <location evidence="6">Cytoplasm</location>
    </subcellularLocation>
</comment>
<comment type="caution">
    <text evidence="10">The sequence shown here is derived from an EMBL/GenBank/DDBJ whole genome shotgun (WGS) entry which is preliminary data.</text>
</comment>
<evidence type="ECO:0000256" key="1">
    <source>
        <dbReference type="ARBA" id="ARBA00022490"/>
    </source>
</evidence>
<name>A0A2I1MSA9_9LACT</name>
<dbReference type="InterPro" id="IPR012760">
    <property type="entry name" value="RNA_pol_sigma_RpoD_C"/>
</dbReference>
<dbReference type="GO" id="GO:0016987">
    <property type="term" value="F:sigma factor activity"/>
    <property type="evidence" value="ECO:0007669"/>
    <property type="project" value="UniProtKB-UniRule"/>
</dbReference>
<dbReference type="PROSITE" id="PS00715">
    <property type="entry name" value="SIGMA70_1"/>
    <property type="match status" value="1"/>
</dbReference>
<comment type="similarity">
    <text evidence="6">Belongs to the sigma-70 factor family. RpoD/SigA subfamily.</text>
</comment>
<accession>A0A2I1MSA9</accession>
<evidence type="ECO:0000313" key="11">
    <source>
        <dbReference type="Proteomes" id="UP000234239"/>
    </source>
</evidence>
<evidence type="ECO:0000256" key="2">
    <source>
        <dbReference type="ARBA" id="ARBA00023015"/>
    </source>
</evidence>
<dbReference type="AlphaFoldDB" id="A0A2I1MSA9"/>
<keyword evidence="2 6" id="KW-0805">Transcription regulation</keyword>
<dbReference type="Pfam" id="PF04545">
    <property type="entry name" value="Sigma70_r4"/>
    <property type="match status" value="1"/>
</dbReference>
<comment type="function">
    <text evidence="6">Sigma factors are initiation factors that promote the attachment of RNA polymerase to specific initiation sites and are then released. This sigma factor is the primary sigma factor during exponential growth.</text>
</comment>
<dbReference type="CDD" id="cd06171">
    <property type="entry name" value="Sigma70_r4"/>
    <property type="match status" value="1"/>
</dbReference>
<dbReference type="FunFam" id="1.10.10.10:FF:000004">
    <property type="entry name" value="RNA polymerase sigma factor SigA"/>
    <property type="match status" value="1"/>
</dbReference>
<keyword evidence="4 6" id="KW-0238">DNA-binding</keyword>
<keyword evidence="1 6" id="KW-0963">Cytoplasm</keyword>
<feature type="domain" description="RNA polymerase sigma-70" evidence="8">
    <location>
        <begin position="204"/>
        <end position="217"/>
    </location>
</feature>
<dbReference type="NCBIfam" id="TIGR02937">
    <property type="entry name" value="sigma70-ECF"/>
    <property type="match status" value="1"/>
</dbReference>
<feature type="region of interest" description="Sigma-70 factor domain-4" evidence="6">
    <location>
        <begin position="348"/>
        <end position="401"/>
    </location>
</feature>
<dbReference type="GO" id="GO:0005737">
    <property type="term" value="C:cytoplasm"/>
    <property type="evidence" value="ECO:0007669"/>
    <property type="project" value="UniProtKB-SubCell"/>
</dbReference>
<evidence type="ECO:0000256" key="3">
    <source>
        <dbReference type="ARBA" id="ARBA00023082"/>
    </source>
</evidence>
<dbReference type="InterPro" id="IPR007624">
    <property type="entry name" value="RNA_pol_sigma70_r3"/>
</dbReference>
<dbReference type="Pfam" id="PF04539">
    <property type="entry name" value="Sigma70_r3"/>
    <property type="match status" value="1"/>
</dbReference>
<reference evidence="10 11" key="1">
    <citation type="submission" date="2017-12" db="EMBL/GenBank/DDBJ databases">
        <title>Phylogenetic diversity of female urinary microbiome.</title>
        <authorList>
            <person name="Thomas-White K."/>
            <person name="Wolfe A.J."/>
        </authorList>
    </citation>
    <scope>NUCLEOTIDE SEQUENCE [LARGE SCALE GENOMIC DNA]</scope>
    <source>
        <strain evidence="10 11">UMB0139</strain>
    </source>
</reference>
<dbReference type="InterPro" id="IPR013325">
    <property type="entry name" value="RNA_pol_sigma_r2"/>
</dbReference>
<dbReference type="Pfam" id="PF04542">
    <property type="entry name" value="Sigma70_r2"/>
    <property type="match status" value="1"/>
</dbReference>
<feature type="region of interest" description="Disordered" evidence="7">
    <location>
        <begin position="108"/>
        <end position="137"/>
    </location>
</feature>
<dbReference type="OrthoDB" id="9809557at2"/>
<feature type="region of interest" description="Sigma-70 factor domain-3" evidence="6">
    <location>
        <begin position="259"/>
        <end position="335"/>
    </location>
</feature>
<evidence type="ECO:0000256" key="4">
    <source>
        <dbReference type="ARBA" id="ARBA00023125"/>
    </source>
</evidence>
<dbReference type="FunFam" id="1.10.601.10:FF:000001">
    <property type="entry name" value="RNA polymerase sigma factor SigA"/>
    <property type="match status" value="1"/>
</dbReference>
<dbReference type="Pfam" id="PF00140">
    <property type="entry name" value="Sigma70_r1_2"/>
    <property type="match status" value="1"/>
</dbReference>
<dbReference type="SUPFAM" id="SSF88946">
    <property type="entry name" value="Sigma2 domain of RNA polymerase sigma factors"/>
    <property type="match status" value="1"/>
</dbReference>
<dbReference type="SUPFAM" id="SSF88659">
    <property type="entry name" value="Sigma3 and sigma4 domains of RNA polymerase sigma factors"/>
    <property type="match status" value="2"/>
</dbReference>
<evidence type="ECO:0000256" key="7">
    <source>
        <dbReference type="SAM" id="MobiDB-lite"/>
    </source>
</evidence>
<evidence type="ECO:0000259" key="8">
    <source>
        <dbReference type="PROSITE" id="PS00715"/>
    </source>
</evidence>
<feature type="domain" description="RNA polymerase sigma-70" evidence="9">
    <location>
        <begin position="373"/>
        <end position="399"/>
    </location>
</feature>
<protein>
    <recommendedName>
        <fullName evidence="6">RNA polymerase sigma factor SigA</fullName>
    </recommendedName>
</protein>
<keyword evidence="3 6" id="KW-0731">Sigma factor</keyword>
<dbReference type="InterPro" id="IPR036388">
    <property type="entry name" value="WH-like_DNA-bd_sf"/>
</dbReference>
<dbReference type="InterPro" id="IPR050239">
    <property type="entry name" value="Sigma-70_RNA_pol_init_factors"/>
</dbReference>
<dbReference type="NCBIfam" id="NF006666">
    <property type="entry name" value="PRK09210.1"/>
    <property type="match status" value="1"/>
</dbReference>